<dbReference type="OrthoDB" id="3539644at2759"/>
<evidence type="ECO:0000313" key="1">
    <source>
        <dbReference type="EMBL" id="ORY85486.1"/>
    </source>
</evidence>
<evidence type="ECO:0000313" key="2">
    <source>
        <dbReference type="Proteomes" id="UP000193685"/>
    </source>
</evidence>
<gene>
    <name evidence="1" type="ORF">BCR37DRAFT_239863</name>
</gene>
<proteinExistence type="predicted"/>
<dbReference type="RefSeq" id="XP_040726968.1">
    <property type="nucleotide sequence ID" value="XM_040866545.1"/>
</dbReference>
<keyword evidence="2" id="KW-1185">Reference proteome</keyword>
<dbReference type="OMA" id="RECDRIS"/>
<organism evidence="1 2">
    <name type="scientific">Protomyces lactucae-debilis</name>
    <dbReference type="NCBI Taxonomy" id="2754530"/>
    <lineage>
        <taxon>Eukaryota</taxon>
        <taxon>Fungi</taxon>
        <taxon>Dikarya</taxon>
        <taxon>Ascomycota</taxon>
        <taxon>Taphrinomycotina</taxon>
        <taxon>Taphrinomycetes</taxon>
        <taxon>Taphrinales</taxon>
        <taxon>Protomycetaceae</taxon>
        <taxon>Protomyces</taxon>
    </lineage>
</organism>
<reference evidence="1 2" key="1">
    <citation type="submission" date="2016-07" db="EMBL/GenBank/DDBJ databases">
        <title>Pervasive Adenine N6-methylation of Active Genes in Fungi.</title>
        <authorList>
            <consortium name="DOE Joint Genome Institute"/>
            <person name="Mondo S.J."/>
            <person name="Dannebaum R.O."/>
            <person name="Kuo R.C."/>
            <person name="Labutti K."/>
            <person name="Haridas S."/>
            <person name="Kuo A."/>
            <person name="Salamov A."/>
            <person name="Ahrendt S.R."/>
            <person name="Lipzen A."/>
            <person name="Sullivan W."/>
            <person name="Andreopoulos W.B."/>
            <person name="Clum A."/>
            <person name="Lindquist E."/>
            <person name="Daum C."/>
            <person name="Ramamoorthy G.K."/>
            <person name="Gryganskyi A."/>
            <person name="Culley D."/>
            <person name="Magnuson J.K."/>
            <person name="James T.Y."/>
            <person name="O'Malley M.A."/>
            <person name="Stajich J.E."/>
            <person name="Spatafora J.W."/>
            <person name="Visel A."/>
            <person name="Grigoriev I.V."/>
        </authorList>
    </citation>
    <scope>NUCLEOTIDE SEQUENCE [LARGE SCALE GENOMIC DNA]</scope>
    <source>
        <strain evidence="1 2">12-1054</strain>
    </source>
</reference>
<dbReference type="AlphaFoldDB" id="A0A1Y2FQJ9"/>
<dbReference type="Proteomes" id="UP000193685">
    <property type="component" value="Unassembled WGS sequence"/>
</dbReference>
<sequence length="431" mass="45903">MATEYLDEKLPAPVTARPEPPKRTVASRILGVVRFFVIFYAAFFISDAVFPETGDQATAAVRKGCHGMRHKAHGMYKGFGDDDHHHRGGKHHGPDTSKWIPVSAETHFELSPEDAKGLTIKGAHVFGGIVFETSKLSDKVVLDLDVKTNVEQNGEEVTINYIDGKIEIDTPMTGDLKTHASAKIQIPSNLLGTFGLPAFDVEAPRHMVDLSNLPESLEIGELTIRLAMGFVKAGKVHTNTTQITVAKGAIRGDLKLGRESTSIDVSSGNVTVNVDGISAGETGTLNIKLAKGDLKGSFPVFKSTTLDIAKGDLDATLYVKKAVLGEDEDVEISTKVASGDARVTIKSIDDGAASINAAHTTISGSQELTYPASFEGTIEARGLVGDIKLAGEGLVVERAWFGSVGKKGDAEKNMVKVKTAKGDIDVLVGKE</sequence>
<dbReference type="GeneID" id="63783144"/>
<protein>
    <submittedName>
        <fullName evidence="1">Uncharacterized protein</fullName>
    </submittedName>
</protein>
<name>A0A1Y2FQJ9_PROLT</name>
<accession>A0A1Y2FQJ9</accession>
<dbReference type="EMBL" id="MCFI01000004">
    <property type="protein sequence ID" value="ORY85486.1"/>
    <property type="molecule type" value="Genomic_DNA"/>
</dbReference>
<comment type="caution">
    <text evidence="1">The sequence shown here is derived from an EMBL/GenBank/DDBJ whole genome shotgun (WGS) entry which is preliminary data.</text>
</comment>